<comment type="caution">
    <text evidence="1">The sequence shown here is derived from an EMBL/GenBank/DDBJ whole genome shotgun (WGS) entry which is preliminary data.</text>
</comment>
<reference evidence="1" key="1">
    <citation type="submission" date="2021-10" db="EMBL/GenBank/DDBJ databases">
        <title>Tropical sea cucumber genome reveals ecological adaptation and Cuvierian tubules defense mechanism.</title>
        <authorList>
            <person name="Chen T."/>
        </authorList>
    </citation>
    <scope>NUCLEOTIDE SEQUENCE</scope>
    <source>
        <strain evidence="1">Nanhai2018</strain>
        <tissue evidence="1">Muscle</tissue>
    </source>
</reference>
<evidence type="ECO:0000313" key="2">
    <source>
        <dbReference type="Proteomes" id="UP001152320"/>
    </source>
</evidence>
<keyword evidence="2" id="KW-1185">Reference proteome</keyword>
<proteinExistence type="predicted"/>
<sequence length="114" mass="13835">MWMFYGKRKLPIVLRWRSEVIWGHLGTNSEYLVYKISQVRKLGYFTWFHMVMQLIHQKTPLSFLDVSLKIAMIQRRLEIRWNNHIPNRKNSQESSRSNMNTKLTFQHSKVTIIQ</sequence>
<gene>
    <name evidence="1" type="ORF">HOLleu_22790</name>
</gene>
<dbReference type="AlphaFoldDB" id="A0A9Q1BU72"/>
<accession>A0A9Q1BU72</accession>
<name>A0A9Q1BU72_HOLLE</name>
<dbReference type="Proteomes" id="UP001152320">
    <property type="component" value="Chromosome 11"/>
</dbReference>
<evidence type="ECO:0000313" key="1">
    <source>
        <dbReference type="EMBL" id="KAJ8032753.1"/>
    </source>
</evidence>
<dbReference type="EMBL" id="JAIZAY010000011">
    <property type="protein sequence ID" value="KAJ8032753.1"/>
    <property type="molecule type" value="Genomic_DNA"/>
</dbReference>
<protein>
    <submittedName>
        <fullName evidence="1">Uncharacterized protein</fullName>
    </submittedName>
</protein>
<organism evidence="1 2">
    <name type="scientific">Holothuria leucospilota</name>
    <name type="common">Black long sea cucumber</name>
    <name type="synonym">Mertensiothuria leucospilota</name>
    <dbReference type="NCBI Taxonomy" id="206669"/>
    <lineage>
        <taxon>Eukaryota</taxon>
        <taxon>Metazoa</taxon>
        <taxon>Echinodermata</taxon>
        <taxon>Eleutherozoa</taxon>
        <taxon>Echinozoa</taxon>
        <taxon>Holothuroidea</taxon>
        <taxon>Aspidochirotacea</taxon>
        <taxon>Aspidochirotida</taxon>
        <taxon>Holothuriidae</taxon>
        <taxon>Holothuria</taxon>
    </lineage>
</organism>